<dbReference type="WBParaSite" id="ALUE_0000066001-mRNA-1">
    <property type="protein sequence ID" value="ALUE_0000066001-mRNA-1"/>
    <property type="gene ID" value="ALUE_0000066001"/>
</dbReference>
<name>A0A0M3HGL5_ASCLU</name>
<evidence type="ECO:0000313" key="2">
    <source>
        <dbReference type="WBParaSite" id="ALUE_0000066001-mRNA-1"/>
    </source>
</evidence>
<dbReference type="Proteomes" id="UP000036681">
    <property type="component" value="Unplaced"/>
</dbReference>
<accession>A0A0M3HGL5</accession>
<keyword evidence="1" id="KW-1185">Reference proteome</keyword>
<protein>
    <submittedName>
        <fullName evidence="2">Uncharacterized protein</fullName>
    </submittedName>
</protein>
<organism evidence="1 2">
    <name type="scientific">Ascaris lumbricoides</name>
    <name type="common">Giant roundworm</name>
    <dbReference type="NCBI Taxonomy" id="6252"/>
    <lineage>
        <taxon>Eukaryota</taxon>
        <taxon>Metazoa</taxon>
        <taxon>Ecdysozoa</taxon>
        <taxon>Nematoda</taxon>
        <taxon>Chromadorea</taxon>
        <taxon>Rhabditida</taxon>
        <taxon>Spirurina</taxon>
        <taxon>Ascaridomorpha</taxon>
        <taxon>Ascaridoidea</taxon>
        <taxon>Ascarididae</taxon>
        <taxon>Ascaris</taxon>
    </lineage>
</organism>
<dbReference type="AlphaFoldDB" id="A0A0M3HGL5"/>
<reference evidence="2" key="1">
    <citation type="submission" date="2017-02" db="UniProtKB">
        <authorList>
            <consortium name="WormBaseParasite"/>
        </authorList>
    </citation>
    <scope>IDENTIFICATION</scope>
</reference>
<evidence type="ECO:0000313" key="1">
    <source>
        <dbReference type="Proteomes" id="UP000036681"/>
    </source>
</evidence>
<proteinExistence type="predicted"/>
<sequence length="51" mass="6106">MLLENFEEWDKMMPIVLICLYRLASLIKMFEISSVSISNTLERFNFNIMCQ</sequence>